<evidence type="ECO:0000313" key="4">
    <source>
        <dbReference type="EMBL" id="WEK38244.1"/>
    </source>
</evidence>
<dbReference type="Proteomes" id="UP001220610">
    <property type="component" value="Chromosome"/>
</dbReference>
<dbReference type="InterPro" id="IPR012373">
    <property type="entry name" value="Ferrdict_sens_TM"/>
</dbReference>
<dbReference type="EMBL" id="CP119311">
    <property type="protein sequence ID" value="WEK38244.1"/>
    <property type="molecule type" value="Genomic_DNA"/>
</dbReference>
<proteinExistence type="predicted"/>
<dbReference type="GO" id="GO:0016989">
    <property type="term" value="F:sigma factor antagonist activity"/>
    <property type="evidence" value="ECO:0007669"/>
    <property type="project" value="TreeGrafter"/>
</dbReference>
<dbReference type="PANTHER" id="PTHR30273">
    <property type="entry name" value="PERIPLASMIC SIGNAL SENSOR AND SIGMA FACTOR ACTIVATOR FECR-RELATED"/>
    <property type="match status" value="1"/>
</dbReference>
<evidence type="ECO:0000313" key="5">
    <source>
        <dbReference type="Proteomes" id="UP001220610"/>
    </source>
</evidence>
<reference evidence="4" key="1">
    <citation type="submission" date="2023-03" db="EMBL/GenBank/DDBJ databases">
        <title>Andean soil-derived lignocellulolytic bacterial consortium as a source of novel taxa and putative plastic-active enzymes.</title>
        <authorList>
            <person name="Diaz-Garcia L."/>
            <person name="Chuvochina M."/>
            <person name="Feuerriegel G."/>
            <person name="Bunk B."/>
            <person name="Sproer C."/>
            <person name="Streit W.R."/>
            <person name="Rodriguez L.M."/>
            <person name="Overmann J."/>
            <person name="Jimenez D.J."/>
        </authorList>
    </citation>
    <scope>NUCLEOTIDE SEQUENCE</scope>
    <source>
        <strain evidence="4">MAG 7</strain>
    </source>
</reference>
<evidence type="ECO:0000259" key="2">
    <source>
        <dbReference type="Pfam" id="PF04773"/>
    </source>
</evidence>
<dbReference type="Gene3D" id="2.60.120.1440">
    <property type="match status" value="1"/>
</dbReference>
<feature type="domain" description="FecR protein" evidence="2">
    <location>
        <begin position="188"/>
        <end position="281"/>
    </location>
</feature>
<sequence length="396" mass="44866">MNNRDLEDRIVALIVKSLKGELTGEEQQELDRWVSASAQNRLFAERFTPAFLLDELQRFESVDTPAEWRRLQHRREKERVEKAKTRLVTLRTWWLAAAAAVIIVAGVWWINRPAETGLPPVANRYQNEIDPLNRQQALLQLSDGREMTVSREQEGILGREGNTLVRNVQGRLEYEAGATAAGDSLFNTISTPRGAHYRLLLPDGTAVWLNNASSIRFPVQFKSLERRVQVTGEVYVEVQPAPGSSFIVEVGGAEVRAAGTRFNIYQQPKNGRVLTTLLEGALSVSRRGATQALKAGQQVLSQPDGFVMADSVDMEMVSGWRKGQFVFRKANMEEMMWEIQRHYDVEVIYQDSIPYRFEAYISRSVPLSKLLQMLELTRLVQFSLEGRTVTVMKPAS</sequence>
<keyword evidence="1" id="KW-0472">Membrane</keyword>
<dbReference type="Pfam" id="PF16344">
    <property type="entry name" value="FecR_C"/>
    <property type="match status" value="1"/>
</dbReference>
<gene>
    <name evidence="4" type="ORF">P0Y53_12120</name>
</gene>
<dbReference type="PANTHER" id="PTHR30273:SF2">
    <property type="entry name" value="PROTEIN FECR"/>
    <property type="match status" value="1"/>
</dbReference>
<organism evidence="4 5">
    <name type="scientific">Candidatus Pseudobacter hemicellulosilyticus</name>
    <dbReference type="NCBI Taxonomy" id="3121375"/>
    <lineage>
        <taxon>Bacteria</taxon>
        <taxon>Pseudomonadati</taxon>
        <taxon>Bacteroidota</taxon>
        <taxon>Chitinophagia</taxon>
        <taxon>Chitinophagales</taxon>
        <taxon>Chitinophagaceae</taxon>
        <taxon>Pseudobacter</taxon>
    </lineage>
</organism>
<dbReference type="Gene3D" id="3.55.50.30">
    <property type="match status" value="1"/>
</dbReference>
<accession>A0AAJ5WVL7</accession>
<keyword evidence="1" id="KW-0812">Transmembrane</keyword>
<evidence type="ECO:0000256" key="1">
    <source>
        <dbReference type="SAM" id="Phobius"/>
    </source>
</evidence>
<dbReference type="Pfam" id="PF04773">
    <property type="entry name" value="FecR"/>
    <property type="match status" value="1"/>
</dbReference>
<dbReference type="InterPro" id="IPR006860">
    <property type="entry name" value="FecR"/>
</dbReference>
<name>A0AAJ5WVL7_9BACT</name>
<dbReference type="AlphaFoldDB" id="A0AAJ5WVL7"/>
<feature type="domain" description="Protein FecR C-terminal" evidence="3">
    <location>
        <begin position="324"/>
        <end position="391"/>
    </location>
</feature>
<feature type="transmembrane region" description="Helical" evidence="1">
    <location>
        <begin position="92"/>
        <end position="110"/>
    </location>
</feature>
<evidence type="ECO:0000259" key="3">
    <source>
        <dbReference type="Pfam" id="PF16344"/>
    </source>
</evidence>
<dbReference type="InterPro" id="IPR032508">
    <property type="entry name" value="FecR_C"/>
</dbReference>
<keyword evidence="1" id="KW-1133">Transmembrane helix</keyword>
<protein>
    <submittedName>
        <fullName evidence="4">FecR domain-containing protein</fullName>
    </submittedName>
</protein>